<reference evidence="2" key="2">
    <citation type="journal article" date="2018" name="Mol. Plant Microbe Interact.">
        <title>Genome sequence resources for the wheat stripe rust pathogen (Puccinia striiformis f. sp. tritici) and the barley stripe rust pathogen (Puccinia striiformis f. sp. hordei).</title>
        <authorList>
            <person name="Xia C."/>
            <person name="Wang M."/>
            <person name="Yin C."/>
            <person name="Cornejo O.E."/>
            <person name="Hulbert S.H."/>
            <person name="Chen X."/>
        </authorList>
    </citation>
    <scope>NUCLEOTIDE SEQUENCE [LARGE SCALE GENOMIC DNA]</scope>
    <source>
        <strain evidence="2">93-210</strain>
    </source>
</reference>
<evidence type="ECO:0000313" key="2">
    <source>
        <dbReference type="Proteomes" id="UP001060170"/>
    </source>
</evidence>
<accession>A0ACC0ESH4</accession>
<dbReference type="EMBL" id="CM045867">
    <property type="protein sequence ID" value="KAI7959158.1"/>
    <property type="molecule type" value="Genomic_DNA"/>
</dbReference>
<organism evidence="1 2">
    <name type="scientific">Puccinia striiformis f. sp. tritici</name>
    <dbReference type="NCBI Taxonomy" id="168172"/>
    <lineage>
        <taxon>Eukaryota</taxon>
        <taxon>Fungi</taxon>
        <taxon>Dikarya</taxon>
        <taxon>Basidiomycota</taxon>
        <taxon>Pucciniomycotina</taxon>
        <taxon>Pucciniomycetes</taxon>
        <taxon>Pucciniales</taxon>
        <taxon>Pucciniaceae</taxon>
        <taxon>Puccinia</taxon>
    </lineage>
</organism>
<evidence type="ECO:0000313" key="1">
    <source>
        <dbReference type="EMBL" id="KAI7959158.1"/>
    </source>
</evidence>
<gene>
    <name evidence="1" type="ORF">MJO28_002949</name>
</gene>
<name>A0ACC0ESH4_9BASI</name>
<keyword evidence="2" id="KW-1185">Reference proteome</keyword>
<dbReference type="Proteomes" id="UP001060170">
    <property type="component" value="Chromosome 3"/>
</dbReference>
<comment type="caution">
    <text evidence="1">The sequence shown here is derived from an EMBL/GenBank/DDBJ whole genome shotgun (WGS) entry which is preliminary data.</text>
</comment>
<protein>
    <submittedName>
        <fullName evidence="1">Uncharacterized protein</fullName>
    </submittedName>
</protein>
<reference evidence="2" key="1">
    <citation type="journal article" date="2018" name="BMC Genomics">
        <title>Genomic insights into host adaptation between the wheat stripe rust pathogen (Puccinia striiformis f. sp. tritici) and the barley stripe rust pathogen (Puccinia striiformis f. sp. hordei).</title>
        <authorList>
            <person name="Xia C."/>
            <person name="Wang M."/>
            <person name="Yin C."/>
            <person name="Cornejo O.E."/>
            <person name="Hulbert S.H."/>
            <person name="Chen X."/>
        </authorList>
    </citation>
    <scope>NUCLEOTIDE SEQUENCE [LARGE SCALE GENOMIC DNA]</scope>
    <source>
        <strain evidence="2">93-210</strain>
    </source>
</reference>
<reference evidence="1 2" key="3">
    <citation type="journal article" date="2022" name="Microbiol. Spectr.">
        <title>Folding features and dynamics of 3D genome architecture in plant fungal pathogens.</title>
        <authorList>
            <person name="Xia C."/>
        </authorList>
    </citation>
    <scope>NUCLEOTIDE SEQUENCE [LARGE SCALE GENOMIC DNA]</scope>
    <source>
        <strain evidence="1 2">93-210</strain>
    </source>
</reference>
<proteinExistence type="predicted"/>
<sequence>MPHKEPQRINEDDIKRSQEKFPLLLVYHHENESLNDTAISSPAPPKANCIEFRPDHNAMGALLPILT</sequence>